<dbReference type="InterPro" id="IPR033690">
    <property type="entry name" value="Adenylat_kinase_CS"/>
</dbReference>
<keyword evidence="3" id="KW-0418">Kinase</keyword>
<dbReference type="InterPro" id="IPR027417">
    <property type="entry name" value="P-loop_NTPase"/>
</dbReference>
<evidence type="ECO:0000256" key="3">
    <source>
        <dbReference type="ARBA" id="ARBA00022777"/>
    </source>
</evidence>
<evidence type="ECO:0008006" key="5">
    <source>
        <dbReference type="Google" id="ProtNLM"/>
    </source>
</evidence>
<dbReference type="SUPFAM" id="SSF47391">
    <property type="entry name" value="Dimerization-anchoring domain of cAMP-dependent PK regulatory subunit"/>
    <property type="match status" value="1"/>
</dbReference>
<accession>A0A0X3PXV5</accession>
<keyword evidence="2" id="KW-0547">Nucleotide-binding</keyword>
<dbReference type="GO" id="GO:0006139">
    <property type="term" value="P:nucleobase-containing compound metabolic process"/>
    <property type="evidence" value="ECO:0007669"/>
    <property type="project" value="InterPro"/>
</dbReference>
<dbReference type="Gene3D" id="1.20.890.10">
    <property type="entry name" value="cAMP-dependent protein kinase regulatory subunit, dimerization-anchoring domain"/>
    <property type="match status" value="1"/>
</dbReference>
<dbReference type="PROSITE" id="PS00113">
    <property type="entry name" value="ADENYLATE_KINASE"/>
    <property type="match status" value="1"/>
</dbReference>
<keyword evidence="1" id="KW-0808">Transferase</keyword>
<dbReference type="Pfam" id="PF00406">
    <property type="entry name" value="ADK"/>
    <property type="match status" value="2"/>
</dbReference>
<dbReference type="PROSITE" id="PS50096">
    <property type="entry name" value="IQ"/>
    <property type="match status" value="1"/>
</dbReference>
<organism evidence="4">
    <name type="scientific">Schistocephalus solidus</name>
    <name type="common">Tapeworm</name>
    <dbReference type="NCBI Taxonomy" id="70667"/>
    <lineage>
        <taxon>Eukaryota</taxon>
        <taxon>Metazoa</taxon>
        <taxon>Spiralia</taxon>
        <taxon>Lophotrochozoa</taxon>
        <taxon>Platyhelminthes</taxon>
        <taxon>Cestoda</taxon>
        <taxon>Eucestoda</taxon>
        <taxon>Diphyllobothriidea</taxon>
        <taxon>Diphyllobothriidae</taxon>
        <taxon>Schistocephalus</taxon>
    </lineage>
</organism>
<dbReference type="Gene3D" id="3.40.50.300">
    <property type="entry name" value="P-loop containing nucleotide triphosphate hydrolases"/>
    <property type="match status" value="3"/>
</dbReference>
<dbReference type="GO" id="GO:0019205">
    <property type="term" value="F:nucleobase-containing compound kinase activity"/>
    <property type="evidence" value="ECO:0007669"/>
    <property type="project" value="InterPro"/>
</dbReference>
<gene>
    <name evidence="4" type="ORF">TR100940</name>
</gene>
<dbReference type="InterPro" id="IPR000850">
    <property type="entry name" value="Adenylat/UMP-CMP_kin"/>
</dbReference>
<evidence type="ECO:0000256" key="1">
    <source>
        <dbReference type="ARBA" id="ARBA00022679"/>
    </source>
</evidence>
<dbReference type="SUPFAM" id="SSF52540">
    <property type="entry name" value="P-loop containing nucleoside triphosphate hydrolases"/>
    <property type="match status" value="3"/>
</dbReference>
<dbReference type="CDD" id="cd01428">
    <property type="entry name" value="ADK"/>
    <property type="match status" value="1"/>
</dbReference>
<dbReference type="InterPro" id="IPR000048">
    <property type="entry name" value="IQ_motif_EF-hand-BS"/>
</dbReference>
<dbReference type="PANTHER" id="PTHR23359">
    <property type="entry name" value="NUCLEOTIDE KINASE"/>
    <property type="match status" value="1"/>
</dbReference>
<evidence type="ECO:0000256" key="2">
    <source>
        <dbReference type="ARBA" id="ARBA00022741"/>
    </source>
</evidence>
<dbReference type="AlphaFoldDB" id="A0A0X3PXV5"/>
<dbReference type="GO" id="GO:0005524">
    <property type="term" value="F:ATP binding"/>
    <property type="evidence" value="ECO:0007669"/>
    <property type="project" value="InterPro"/>
</dbReference>
<dbReference type="CDD" id="cd22978">
    <property type="entry name" value="DD_AK5"/>
    <property type="match status" value="1"/>
</dbReference>
<dbReference type="EMBL" id="GEEE01006522">
    <property type="protein sequence ID" value="JAP56703.1"/>
    <property type="molecule type" value="Transcribed_RNA"/>
</dbReference>
<dbReference type="SMART" id="SM00015">
    <property type="entry name" value="IQ"/>
    <property type="match status" value="1"/>
</dbReference>
<proteinExistence type="predicted"/>
<reference evidence="4" key="1">
    <citation type="submission" date="2016-01" db="EMBL/GenBank/DDBJ databases">
        <title>Reference transcriptome for the parasite Schistocephalus solidus: insights into the molecular evolution of parasitism.</title>
        <authorList>
            <person name="Hebert F.O."/>
            <person name="Grambauer S."/>
            <person name="Barber I."/>
            <person name="Landry C.R."/>
            <person name="Aubin-Horth N."/>
        </authorList>
    </citation>
    <scope>NUCLEOTIDE SEQUENCE</scope>
</reference>
<evidence type="ECO:0000313" key="4">
    <source>
        <dbReference type="EMBL" id="JAP56703.1"/>
    </source>
</evidence>
<name>A0A0X3PXV5_SCHSO</name>
<protein>
    <recommendedName>
        <fullName evidence="5">Adenylate kinase isoenzyme 5</fullName>
    </recommendedName>
</protein>
<dbReference type="PRINTS" id="PR00094">
    <property type="entry name" value="ADENYLTKNASE"/>
</dbReference>
<sequence>MENKRPIIPPKETKEYLAKHEIPQLFECLMTGLMYHRPVDPLQYLQECIEKIKRQGSQNVRWDLFLETKRSCLPPLTSKRAAEGFSKYEPLPGIDSLRLKMRPQTSVICILAGPGIDKSGFAEKMLTHYPSFIHLNMGDLAKNCARIEERKPSSRFQNAHAFIQAGDFAPEEMIFELLIWNLNQYPASNGFIVDGYPRTFQQYEDLKTHVGLERLAAVVLIDAPEEKCLQRLMNADQMNDPVDMIQSASVIRRRLCNFKNLTLPMCKTIDDDNKLRVIDGDMKDDHIAREMLTIFEFVLSGKVTGPATRPEPGTIPDAPVNRTMERIVGCVGNPRAFDIARITPEFKDCGRRPHLPKCPILVLLGGPGSGRTKQALALCSMIPGIKHFNITDLLRTKVLDSLVGGAQKDWDVVAKRVHSSEPPLEYDRLIPEYWDIQVDILREEFIKLANTATMVIIEGYLNDESQIITFNQNIGGADLIVLLDCEESTLNQRLSKRGARIRRVEDEGHIINQRINFFKQVTLPVVRYFDELGKLVIVPADREADLVTKDLVYLIEYFLAKGRRQANNSAHVEVPLMENYSNCVLDKESAAKRIQANFRGYICRKQIQQVGPRQNNEALKSELHNQERQIISDVMFFFLLAPPGFGKNVLAKQLAAEQNLKLIRLKDLVHPEESNDKMFQRLNVIVKRVAKENTRFLMVGFPMDLEMFSQFKQQVTQYLHILFLDVDYSTAQQRYRENSKLPNEESALVDSRFLSKLSRFYEESMVLTEVIDTHTHLHKVDGNMDELAVLKDLSNYVGQVRK</sequence>